<evidence type="ECO:0000256" key="1">
    <source>
        <dbReference type="SAM" id="MobiDB-lite"/>
    </source>
</evidence>
<dbReference type="AlphaFoldDB" id="A0A4P9XGV9"/>
<dbReference type="EMBL" id="KZ993688">
    <property type="protein sequence ID" value="RKP04491.1"/>
    <property type="molecule type" value="Genomic_DNA"/>
</dbReference>
<feature type="region of interest" description="Disordered" evidence="1">
    <location>
        <begin position="64"/>
        <end position="101"/>
    </location>
</feature>
<sequence length="162" mass="17709">MHCLGGRTPAQLHLLRLHVRAALRARFSPACARQVGCSRRAPPPSVRTLYCLAPAHWPYDEHDVFAPGDATRPLPPAPSSSSPPPARRKAPPSKDETYETFVSPEETRLVHLLDQAVNVGKPDQVAAACHNLAGRPSLSAYARNMLLRGMSLIARSDHEENL</sequence>
<gene>
    <name evidence="2" type="ORF">THASP1DRAFT_33738</name>
</gene>
<dbReference type="Proteomes" id="UP000271241">
    <property type="component" value="Unassembled WGS sequence"/>
</dbReference>
<reference evidence="3" key="1">
    <citation type="journal article" date="2018" name="Nat. Microbiol.">
        <title>Leveraging single-cell genomics to expand the fungal tree of life.</title>
        <authorList>
            <person name="Ahrendt S.R."/>
            <person name="Quandt C.A."/>
            <person name="Ciobanu D."/>
            <person name="Clum A."/>
            <person name="Salamov A."/>
            <person name="Andreopoulos B."/>
            <person name="Cheng J.F."/>
            <person name="Woyke T."/>
            <person name="Pelin A."/>
            <person name="Henrissat B."/>
            <person name="Reynolds N.K."/>
            <person name="Benny G.L."/>
            <person name="Smith M.E."/>
            <person name="James T.Y."/>
            <person name="Grigoriev I.V."/>
        </authorList>
    </citation>
    <scope>NUCLEOTIDE SEQUENCE [LARGE SCALE GENOMIC DNA]</scope>
    <source>
        <strain evidence="3">RSA 1356</strain>
    </source>
</reference>
<keyword evidence="3" id="KW-1185">Reference proteome</keyword>
<evidence type="ECO:0000313" key="3">
    <source>
        <dbReference type="Proteomes" id="UP000271241"/>
    </source>
</evidence>
<organism evidence="2 3">
    <name type="scientific">Thamnocephalis sphaerospora</name>
    <dbReference type="NCBI Taxonomy" id="78915"/>
    <lineage>
        <taxon>Eukaryota</taxon>
        <taxon>Fungi</taxon>
        <taxon>Fungi incertae sedis</taxon>
        <taxon>Zoopagomycota</taxon>
        <taxon>Zoopagomycotina</taxon>
        <taxon>Zoopagomycetes</taxon>
        <taxon>Zoopagales</taxon>
        <taxon>Sigmoideomycetaceae</taxon>
        <taxon>Thamnocephalis</taxon>
    </lineage>
</organism>
<protein>
    <submittedName>
        <fullName evidence="2">Uncharacterized protein</fullName>
    </submittedName>
</protein>
<proteinExistence type="predicted"/>
<feature type="non-terminal residue" evidence="2">
    <location>
        <position position="162"/>
    </location>
</feature>
<accession>A0A4P9XGV9</accession>
<feature type="compositionally biased region" description="Pro residues" evidence="1">
    <location>
        <begin position="73"/>
        <end position="85"/>
    </location>
</feature>
<evidence type="ECO:0000313" key="2">
    <source>
        <dbReference type="EMBL" id="RKP04491.1"/>
    </source>
</evidence>
<name>A0A4P9XGV9_9FUNG</name>